<organism evidence="1 2">
    <name type="scientific">Phocaeicola coprocola DSM 17136</name>
    <dbReference type="NCBI Taxonomy" id="470145"/>
    <lineage>
        <taxon>Bacteria</taxon>
        <taxon>Pseudomonadati</taxon>
        <taxon>Bacteroidota</taxon>
        <taxon>Bacteroidia</taxon>
        <taxon>Bacteroidales</taxon>
        <taxon>Bacteroidaceae</taxon>
        <taxon>Phocaeicola</taxon>
    </lineage>
</organism>
<dbReference type="HOGENOM" id="CLU_3022223_0_0_10"/>
<reference evidence="1 2" key="1">
    <citation type="submission" date="2008-04" db="EMBL/GenBank/DDBJ databases">
        <title>Draft genome sequence of Bacteroides coprocola (DSM 17136).</title>
        <authorList>
            <person name="Sudarsanam P."/>
            <person name="Ley R."/>
            <person name="Guruge J."/>
            <person name="Turnbaugh P.J."/>
            <person name="Mahowald M."/>
            <person name="Liep D."/>
            <person name="Gordon J."/>
        </authorList>
    </citation>
    <scope>NUCLEOTIDE SEQUENCE [LARGE SCALE GENOMIC DNA]</scope>
    <source>
        <strain evidence="1 2">DSM 17136</strain>
    </source>
</reference>
<name>B3JE78_9BACT</name>
<dbReference type="Proteomes" id="UP000003146">
    <property type="component" value="Unassembled WGS sequence"/>
</dbReference>
<sequence>MANRPFSGEVKPLVSRTICSFFNSTISCSYFYHLYHKRLWQIDDLIYTIIIILRL</sequence>
<comment type="caution">
    <text evidence="1">The sequence shown here is derived from an EMBL/GenBank/DDBJ whole genome shotgun (WGS) entry which is preliminary data.</text>
</comment>
<evidence type="ECO:0000313" key="2">
    <source>
        <dbReference type="Proteomes" id="UP000003146"/>
    </source>
</evidence>
<protein>
    <submittedName>
        <fullName evidence="1">Uncharacterized protein</fullName>
    </submittedName>
</protein>
<dbReference type="STRING" id="470145.BACCOP_00167"/>
<reference evidence="1 2" key="2">
    <citation type="submission" date="2008-04" db="EMBL/GenBank/DDBJ databases">
        <authorList>
            <person name="Fulton L."/>
            <person name="Clifton S."/>
            <person name="Fulton B."/>
            <person name="Xu J."/>
            <person name="Minx P."/>
            <person name="Pepin K.H."/>
            <person name="Johnson M."/>
            <person name="Thiruvilangam P."/>
            <person name="Bhonagiri V."/>
            <person name="Nash W.E."/>
            <person name="Mardis E.R."/>
            <person name="Wilson R.K."/>
        </authorList>
    </citation>
    <scope>NUCLEOTIDE SEQUENCE [LARGE SCALE GENOMIC DNA]</scope>
    <source>
        <strain evidence="1 2">DSM 17136</strain>
    </source>
</reference>
<gene>
    <name evidence="1" type="ORF">BACCOP_00167</name>
</gene>
<dbReference type="AlphaFoldDB" id="B3JE78"/>
<evidence type="ECO:0000313" key="1">
    <source>
        <dbReference type="EMBL" id="EDV02780.1"/>
    </source>
</evidence>
<accession>B3JE78</accession>
<proteinExistence type="predicted"/>
<dbReference type="EMBL" id="ABIY02000016">
    <property type="protein sequence ID" value="EDV02780.1"/>
    <property type="molecule type" value="Genomic_DNA"/>
</dbReference>
<dbReference type="PROSITE" id="PS51257">
    <property type="entry name" value="PROKAR_LIPOPROTEIN"/>
    <property type="match status" value="1"/>
</dbReference>